<evidence type="ECO:0000259" key="1">
    <source>
        <dbReference type="Pfam" id="PF07589"/>
    </source>
</evidence>
<sequence length="122" mass="12996">MNFSSVSVGSTQDNLGDVVLPSFDLWAYVGSSWVHQATISNPASSSNDASPYDSGPHAFYTFTGLSVTADQLRITATPGVPGSWMFVDEVTFNATPVPEPTTWAMLLAGLGLVAGARRRSRR</sequence>
<evidence type="ECO:0000313" key="3">
    <source>
        <dbReference type="Proteomes" id="UP000450012"/>
    </source>
</evidence>
<evidence type="ECO:0000313" key="2">
    <source>
        <dbReference type="EMBL" id="MYM66805.1"/>
    </source>
</evidence>
<dbReference type="NCBIfam" id="TIGR02595">
    <property type="entry name" value="PEP_CTERM"/>
    <property type="match status" value="1"/>
</dbReference>
<feature type="domain" description="Ice-binding protein C-terminal" evidence="1">
    <location>
        <begin position="96"/>
        <end position="119"/>
    </location>
</feature>
<dbReference type="AlphaFoldDB" id="A0A7X4KB52"/>
<gene>
    <name evidence="2" type="ORF">GTP45_08185</name>
</gene>
<accession>A0A7X4KB52</accession>
<dbReference type="EMBL" id="WWCK01000002">
    <property type="protein sequence ID" value="MYM66805.1"/>
    <property type="molecule type" value="Genomic_DNA"/>
</dbReference>
<name>A0A7X4KB52_9BURK</name>
<dbReference type="Proteomes" id="UP000450012">
    <property type="component" value="Unassembled WGS sequence"/>
</dbReference>
<keyword evidence="3" id="KW-1185">Reference proteome</keyword>
<dbReference type="NCBIfam" id="NF035944">
    <property type="entry name" value="PEPxxWA-CTERM"/>
    <property type="match status" value="1"/>
</dbReference>
<dbReference type="Pfam" id="PF07589">
    <property type="entry name" value="PEP-CTERM"/>
    <property type="match status" value="1"/>
</dbReference>
<protein>
    <submittedName>
        <fullName evidence="2">PEPxxWA-CTERM sorting domain-containing protein</fullName>
    </submittedName>
</protein>
<proteinExistence type="predicted"/>
<comment type="caution">
    <text evidence="2">The sequence shown here is derived from an EMBL/GenBank/DDBJ whole genome shotgun (WGS) entry which is preliminary data.</text>
</comment>
<organism evidence="2 3">
    <name type="scientific">Duganella rivi</name>
    <dbReference type="NCBI Taxonomy" id="2666083"/>
    <lineage>
        <taxon>Bacteria</taxon>
        <taxon>Pseudomonadati</taxon>
        <taxon>Pseudomonadota</taxon>
        <taxon>Betaproteobacteria</taxon>
        <taxon>Burkholderiales</taxon>
        <taxon>Oxalobacteraceae</taxon>
        <taxon>Telluria group</taxon>
        <taxon>Duganella</taxon>
    </lineage>
</organism>
<dbReference type="InterPro" id="IPR013424">
    <property type="entry name" value="Ice-binding_C"/>
</dbReference>
<reference evidence="2 3" key="1">
    <citation type="submission" date="2019-12" db="EMBL/GenBank/DDBJ databases">
        <title>Novel species isolated from a subtropical stream in China.</title>
        <authorList>
            <person name="Lu H."/>
        </authorList>
    </citation>
    <scope>NUCLEOTIDE SEQUENCE [LARGE SCALE GENOMIC DNA]</scope>
    <source>
        <strain evidence="2 3">FT55W</strain>
    </source>
</reference>